<dbReference type="Pfam" id="PF14332">
    <property type="entry name" value="DUF4388"/>
    <property type="match status" value="1"/>
</dbReference>
<evidence type="ECO:0000259" key="2">
    <source>
        <dbReference type="Pfam" id="PF14332"/>
    </source>
</evidence>
<dbReference type="InterPro" id="IPR025497">
    <property type="entry name" value="PatA-like_N"/>
</dbReference>
<reference evidence="3" key="1">
    <citation type="journal article" date="2020" name="mSystems">
        <title>Genome- and Community-Level Interaction Insights into Carbon Utilization and Element Cycling Functions of Hydrothermarchaeota in Hydrothermal Sediment.</title>
        <authorList>
            <person name="Zhou Z."/>
            <person name="Liu Y."/>
            <person name="Xu W."/>
            <person name="Pan J."/>
            <person name="Luo Z.H."/>
            <person name="Li M."/>
        </authorList>
    </citation>
    <scope>NUCLEOTIDE SEQUENCE [LARGE SCALE GENOMIC DNA]</scope>
    <source>
        <strain evidence="3">SpSt-573</strain>
    </source>
</reference>
<proteinExistence type="predicted"/>
<feature type="region of interest" description="Disordered" evidence="1">
    <location>
        <begin position="237"/>
        <end position="261"/>
    </location>
</feature>
<gene>
    <name evidence="3" type="ORF">ENT37_00135</name>
</gene>
<evidence type="ECO:0000313" key="3">
    <source>
        <dbReference type="EMBL" id="HGS20260.1"/>
    </source>
</evidence>
<feature type="domain" description="PatA-like N-terminal" evidence="2">
    <location>
        <begin position="4"/>
        <end position="160"/>
    </location>
</feature>
<sequence length="275" mass="31163">MALKGNLRDFSITQLLNLINLAQKTGTLVIEGPGETARIAFRQGKLAYAQLGGEDGSLAAILHQTRRISASQYKLLKERASTMSDKELGLLLINAGYLTQDDILSSLQTYFINIIRRLFTWVEGFFRFEPDTLPGDGKITVRVDLENLIIEGSRQLREWEQLQEEIPSLDMALKFTERPGTNLRNISLSVEEWRVVSYVNPRNTIRQIARATKMNDLEIRRVVYGLLQAGLVEIVRPEGAPPPRPQVPQARPFPTADKNEQKSLVNRLINRIRSL</sequence>
<dbReference type="EMBL" id="DSYK01000005">
    <property type="protein sequence ID" value="HGS20260.1"/>
    <property type="molecule type" value="Genomic_DNA"/>
</dbReference>
<organism evidence="3">
    <name type="scientific">Anaerolinea thermolimosa</name>
    <dbReference type="NCBI Taxonomy" id="229919"/>
    <lineage>
        <taxon>Bacteria</taxon>
        <taxon>Bacillati</taxon>
        <taxon>Chloroflexota</taxon>
        <taxon>Anaerolineae</taxon>
        <taxon>Anaerolineales</taxon>
        <taxon>Anaerolineaceae</taxon>
        <taxon>Anaerolinea</taxon>
    </lineage>
</organism>
<accession>A0A7C4PHI4</accession>
<name>A0A7C4PHI4_9CHLR</name>
<evidence type="ECO:0000256" key="1">
    <source>
        <dbReference type="SAM" id="MobiDB-lite"/>
    </source>
</evidence>
<dbReference type="PANTHER" id="PTHR36304:SF4">
    <property type="entry name" value="DUF4388 DOMAIN-CONTAINING PROTEIN"/>
    <property type="match status" value="1"/>
</dbReference>
<protein>
    <submittedName>
        <fullName evidence="3">DUF4388 domain-containing protein</fullName>
    </submittedName>
</protein>
<comment type="caution">
    <text evidence="3">The sequence shown here is derived from an EMBL/GenBank/DDBJ whole genome shotgun (WGS) entry which is preliminary data.</text>
</comment>
<dbReference type="PANTHER" id="PTHR36304">
    <property type="entry name" value="DOMAIN GTPASE-ACTIVATING PROTEIN, PUTATIVE-RELATED-RELATED"/>
    <property type="match status" value="1"/>
</dbReference>
<dbReference type="AlphaFoldDB" id="A0A7C4PHI4"/>